<evidence type="ECO:0000313" key="1">
    <source>
        <dbReference type="EMBL" id="AKH98408.1"/>
    </source>
</evidence>
<organism evidence="1 4">
    <name type="scientific">Halanaeroarchaeum sulfurireducens</name>
    <dbReference type="NCBI Taxonomy" id="1604004"/>
    <lineage>
        <taxon>Archaea</taxon>
        <taxon>Methanobacteriati</taxon>
        <taxon>Methanobacteriota</taxon>
        <taxon>Stenosarchaea group</taxon>
        <taxon>Halobacteria</taxon>
        <taxon>Halobacteriales</taxon>
        <taxon>Halobacteriaceae</taxon>
        <taxon>Halanaeroarchaeum</taxon>
    </lineage>
</organism>
<dbReference type="OrthoDB" id="303910at2157"/>
<dbReference type="AlphaFoldDB" id="A0A0F7PGI0"/>
<evidence type="ECO:0000313" key="2">
    <source>
        <dbReference type="EMBL" id="ALG82802.1"/>
    </source>
</evidence>
<dbReference type="GeneID" id="26011258"/>
<accession>A0A0F7PGI0</accession>
<protein>
    <submittedName>
        <fullName evidence="1">Uncharacterized protein</fullName>
    </submittedName>
</protein>
<reference evidence="1 4" key="1">
    <citation type="journal article" date="2015" name="ISME J.">
        <title>Elemental sulfur and acetate can support life of a novel strictly anaerobic haloarchaeon.</title>
        <authorList>
            <person name="Sorokin D.Y."/>
            <person name="Kublanov I.V."/>
            <person name="Gavrilov S.N."/>
            <person name="Rojo D."/>
            <person name="Roman P."/>
            <person name="Golyshin P.N."/>
            <person name="Slepak V.Z."/>
            <person name="Smedile F."/>
            <person name="Ferrer M."/>
            <person name="Messina E."/>
            <person name="La Cono V."/>
            <person name="Yakimov M.M."/>
        </authorList>
    </citation>
    <scope>NUCLEOTIDE SEQUENCE [LARGE SCALE GENOMIC DNA]</scope>
    <source>
        <strain evidence="1 4">HSR2</strain>
    </source>
</reference>
<sequence>MTSYLNTEPDLDEHEVIVEEYPSESYLVRKDDPQGSVPTYQFHTPARPIIEFDDEDRARLFADLYLALGGFRIKAGVGPNGVPVTVATSGKAAIASYMYSAWGETPTEIASTLEEDRNRILRYFEQIHSRAEDVIEESDDVGSPPGEAG</sequence>
<proteinExistence type="predicted"/>
<dbReference type="EMBL" id="CP011564">
    <property type="protein sequence ID" value="ALG82802.1"/>
    <property type="molecule type" value="Genomic_DNA"/>
</dbReference>
<dbReference type="Proteomes" id="UP000060390">
    <property type="component" value="Chromosome"/>
</dbReference>
<reference evidence="2 3" key="3">
    <citation type="journal article" date="2016" name="Stand. Genomic Sci.">
        <title>Complete genome sequence of 'Halanaeroarchaeum sulfurireducens' M27-SA2, a sulfur-reducing and acetate-oxidizing haloarchaeon from the deep-sea hypersaline anoxic lake Medee.</title>
        <authorList>
            <person name="Messina E."/>
            <person name="Sorokin D.Y."/>
            <person name="Kublanov I.V."/>
            <person name="Toshchakov S."/>
            <person name="Lopatina A."/>
            <person name="Arcadi E."/>
            <person name="Smedile F."/>
            <person name="La Spada G."/>
            <person name="La Cono V."/>
            <person name="Yakimov M.M."/>
        </authorList>
    </citation>
    <scope>NUCLEOTIDE SEQUENCE [LARGE SCALE GENOMIC DNA]</scope>
    <source>
        <strain evidence="2 3">M27-SA2</strain>
    </source>
</reference>
<reference evidence="3" key="2">
    <citation type="submission" date="2015-05" db="EMBL/GenBank/DDBJ databases">
        <title>Complete genome sequence of Halanaeroarchaeum sulfurireducens type strain M27-SA2, a sulfate-reducer haloarchaeon from marine anoxic lake Medee.</title>
        <authorList>
            <person name="Messina E."/>
            <person name="Kublanov I.V."/>
            <person name="Toshchakov S."/>
            <person name="Arcadi E."/>
            <person name="La Spada G."/>
            <person name="La Cono V."/>
            <person name="Yakimov M.M."/>
        </authorList>
    </citation>
    <scope>NUCLEOTIDE SEQUENCE [LARGE SCALE GENOMIC DNA]</scope>
    <source>
        <strain evidence="3">M27-SA2</strain>
    </source>
</reference>
<keyword evidence="4" id="KW-1185">Reference proteome</keyword>
<dbReference type="STRING" id="1604004.HLASA_1925"/>
<evidence type="ECO:0000313" key="4">
    <source>
        <dbReference type="Proteomes" id="UP000069906"/>
    </source>
</evidence>
<name>A0A0F7PGI0_9EURY</name>
<dbReference type="Proteomes" id="UP000069906">
    <property type="component" value="Chromosome"/>
</dbReference>
<gene>
    <name evidence="2" type="ORF">HLASA_1925</name>
    <name evidence="1" type="ORF">HLASF_1939</name>
</gene>
<evidence type="ECO:0000313" key="3">
    <source>
        <dbReference type="Proteomes" id="UP000060390"/>
    </source>
</evidence>
<dbReference type="EMBL" id="CP008874">
    <property type="protein sequence ID" value="AKH98408.1"/>
    <property type="molecule type" value="Genomic_DNA"/>
</dbReference>
<dbReference type="KEGG" id="hsf:HLASA_1925"/>
<dbReference type="KEGG" id="hsu:HLASF_1939"/>
<dbReference type="RefSeq" id="WP_050049072.1">
    <property type="nucleotide sequence ID" value="NZ_CP008874.1"/>
</dbReference>
<dbReference type="HOGENOM" id="CLU_1745488_0_0_2"/>